<evidence type="ECO:0000256" key="11">
    <source>
        <dbReference type="PROSITE-ProRule" id="PRU00196"/>
    </source>
</evidence>
<dbReference type="GO" id="GO:0005886">
    <property type="term" value="C:plasma membrane"/>
    <property type="evidence" value="ECO:0007669"/>
    <property type="project" value="TreeGrafter"/>
</dbReference>
<feature type="non-terminal residue" evidence="14">
    <location>
        <position position="522"/>
    </location>
</feature>
<feature type="disulfide bond" evidence="11">
    <location>
        <begin position="244"/>
        <end position="254"/>
    </location>
</feature>
<evidence type="ECO:0000256" key="6">
    <source>
        <dbReference type="ARBA" id="ARBA00023170"/>
    </source>
</evidence>
<feature type="disulfide bond" evidence="11">
    <location>
        <begin position="308"/>
        <end position="372"/>
    </location>
</feature>
<keyword evidence="5 11" id="KW-1015">Disulfide bond</keyword>
<evidence type="ECO:0000256" key="4">
    <source>
        <dbReference type="ARBA" id="ARBA00022737"/>
    </source>
</evidence>
<proteinExistence type="predicted"/>
<evidence type="ECO:0000256" key="5">
    <source>
        <dbReference type="ARBA" id="ARBA00023157"/>
    </source>
</evidence>
<feature type="disulfide bond" evidence="11">
    <location>
        <begin position="213"/>
        <end position="274"/>
    </location>
</feature>
<dbReference type="GO" id="GO:0031638">
    <property type="term" value="P:zymogen activation"/>
    <property type="evidence" value="ECO:0007669"/>
    <property type="project" value="TreeGrafter"/>
</dbReference>
<dbReference type="GO" id="GO:0005615">
    <property type="term" value="C:extracellular space"/>
    <property type="evidence" value="ECO:0007669"/>
    <property type="project" value="TreeGrafter"/>
</dbReference>
<feature type="disulfide bond" evidence="11">
    <location>
        <begin position="459"/>
        <end position="520"/>
    </location>
</feature>
<keyword evidence="3" id="KW-0732">Signal</keyword>
<feature type="disulfide bond" evidence="11">
    <location>
        <begin position="321"/>
        <end position="382"/>
    </location>
</feature>
<organism evidence="14 15">
    <name type="scientific">Aptenodytes forsteri</name>
    <name type="common">Emperor penguin</name>
    <dbReference type="NCBI Taxonomy" id="9233"/>
    <lineage>
        <taxon>Eukaryota</taxon>
        <taxon>Metazoa</taxon>
        <taxon>Chordata</taxon>
        <taxon>Craniata</taxon>
        <taxon>Vertebrata</taxon>
        <taxon>Euteleostomi</taxon>
        <taxon>Archelosauria</taxon>
        <taxon>Archosauria</taxon>
        <taxon>Dinosauria</taxon>
        <taxon>Saurischia</taxon>
        <taxon>Theropoda</taxon>
        <taxon>Coelurosauria</taxon>
        <taxon>Aves</taxon>
        <taxon>Neognathae</taxon>
        <taxon>Neoaves</taxon>
        <taxon>Aequornithes</taxon>
        <taxon>Sphenisciformes</taxon>
        <taxon>Spheniscidae</taxon>
        <taxon>Aptenodytes</taxon>
    </lineage>
</organism>
<feature type="domain" description="SRCR" evidence="13">
    <location>
        <begin position="421"/>
        <end position="521"/>
    </location>
</feature>
<evidence type="ECO:0000256" key="1">
    <source>
        <dbReference type="ARBA" id="ARBA00004613"/>
    </source>
</evidence>
<feature type="disulfide bond" evidence="11">
    <location>
        <begin position="490"/>
        <end position="500"/>
    </location>
</feature>
<dbReference type="SMART" id="SM00202">
    <property type="entry name" value="SR"/>
    <property type="match status" value="4"/>
</dbReference>
<feature type="disulfide bond" evidence="11">
    <location>
        <begin position="446"/>
        <end position="510"/>
    </location>
</feature>
<feature type="disulfide bond" evidence="11">
    <location>
        <begin position="352"/>
        <end position="362"/>
    </location>
</feature>
<dbReference type="GO" id="GO:0004252">
    <property type="term" value="F:serine-type endopeptidase activity"/>
    <property type="evidence" value="ECO:0007669"/>
    <property type="project" value="TreeGrafter"/>
</dbReference>
<gene>
    <name evidence="14" type="ORF">AS27_10928</name>
</gene>
<dbReference type="Proteomes" id="UP000053286">
    <property type="component" value="Unassembled WGS sequence"/>
</dbReference>
<evidence type="ECO:0000256" key="3">
    <source>
        <dbReference type="ARBA" id="ARBA00022729"/>
    </source>
</evidence>
<evidence type="ECO:0000256" key="7">
    <source>
        <dbReference type="ARBA" id="ARBA00023180"/>
    </source>
</evidence>
<dbReference type="PANTHER" id="PTHR48071:SF15">
    <property type="entry name" value="SRCR DOMAIN-CONTAINING PROTEIN"/>
    <property type="match status" value="1"/>
</dbReference>
<evidence type="ECO:0000256" key="8">
    <source>
        <dbReference type="ARBA" id="ARBA00058074"/>
    </source>
</evidence>
<comment type="subunit">
    <text evidence="9">Interacts with LGALS1 and laminin.</text>
</comment>
<dbReference type="InterPro" id="IPR036772">
    <property type="entry name" value="SRCR-like_dom_sf"/>
</dbReference>
<comment type="function">
    <text evidence="8">Binds to extracellular matrix proteins. Binds to pathogen-associated molecular patterns (PAMPs) present on the cell walls of Gram-positive and Gram-negative bacteria and fungi, behaving as a pattern recognition receptor (PRR). Induces bacterial and fungal aggregation and subsequent inhibition of PAMP-induced cytokine release. Does not possess intrinsic bactericidal activity. May play a role in the innate defense and homeostasis of certain epithelial surfaces.</text>
</comment>
<dbReference type="PANTHER" id="PTHR48071">
    <property type="entry name" value="SRCR DOMAIN-CONTAINING PROTEIN"/>
    <property type="match status" value="1"/>
</dbReference>
<feature type="disulfide bond" evidence="11">
    <location>
        <begin position="26"/>
        <end position="90"/>
    </location>
</feature>
<evidence type="ECO:0000259" key="13">
    <source>
        <dbReference type="PROSITE" id="PS50287"/>
    </source>
</evidence>
<dbReference type="InterPro" id="IPR001190">
    <property type="entry name" value="SRCR"/>
</dbReference>
<evidence type="ECO:0000256" key="10">
    <source>
        <dbReference type="ARBA" id="ARBA00069168"/>
    </source>
</evidence>
<sequence>VRLANGPNRCAGRVEVLHGQRWGTICDDSWDLKDAKVVCQQLGCGTAVSVPDQAHFGHGLDPIWLDDVECTGMETTFSQCSLSSWGLHNCNHNEDAGVVCSGVFPQHQQGSFLHIPISTPPPRTPQALPVCPSLPSYHPDTPTTSPSQNPLQSVPPSMPQIPWAFLPPDTTKLEIRLVGGPNRCSGRVEVLHEDVWGTVCDDQWDLREAKVVCRQLGCGTAVSAPRESKYGEGKGQIWLSDMKCKGTEASLTECEAKPWGDTTCNHVEDASVECSEVPEPGPIRLVGGPNRCAGRVEVLHEEQWGSVCHDDWDLNDAQVVCKQLGCGDAVLAPIGAKFGRGFDTIWLDDVNCTGVEAALSECPARPWGDHNCYHGEDASAVCSASAEQASFPQAVGCVGRSLNIYFLGIGTEVDIPEEGPVRLVDGPNKCAGRVEVLHENRWGSVCDDHWDMKDAKVVCKQVGCGSPLSALGGARYGRGPDIIWLDDVKCNGTEESIFDCQARPWGEHNCYHGEDADVVCAG</sequence>
<dbReference type="PRINTS" id="PR00258">
    <property type="entry name" value="SPERACTRCPTR"/>
</dbReference>
<keyword evidence="7" id="KW-0325">Glycoprotein</keyword>
<dbReference type="Pfam" id="PF00530">
    <property type="entry name" value="SRCR"/>
    <property type="match status" value="4"/>
</dbReference>
<feature type="region of interest" description="Disordered" evidence="12">
    <location>
        <begin position="135"/>
        <end position="154"/>
    </location>
</feature>
<feature type="non-terminal residue" evidence="14">
    <location>
        <position position="1"/>
    </location>
</feature>
<evidence type="ECO:0000256" key="2">
    <source>
        <dbReference type="ARBA" id="ARBA00022525"/>
    </source>
</evidence>
<evidence type="ECO:0000313" key="15">
    <source>
        <dbReference type="Proteomes" id="UP000053286"/>
    </source>
</evidence>
<dbReference type="EMBL" id="KL226329">
    <property type="protein sequence ID" value="KFM11715.1"/>
    <property type="molecule type" value="Genomic_DNA"/>
</dbReference>
<dbReference type="PROSITE" id="PS00420">
    <property type="entry name" value="SRCR_1"/>
    <property type="match status" value="4"/>
</dbReference>
<keyword evidence="4" id="KW-0677">Repeat</keyword>
<evidence type="ECO:0000256" key="9">
    <source>
        <dbReference type="ARBA" id="ARBA00064153"/>
    </source>
</evidence>
<feature type="compositionally biased region" description="Polar residues" evidence="12">
    <location>
        <begin position="141"/>
        <end position="154"/>
    </location>
</feature>
<comment type="subcellular location">
    <subcellularLocation>
        <location evidence="1">Secreted</location>
    </subcellularLocation>
</comment>
<evidence type="ECO:0000256" key="12">
    <source>
        <dbReference type="SAM" id="MobiDB-lite"/>
    </source>
</evidence>
<dbReference type="FunFam" id="3.10.250.10:FF:000007">
    <property type="entry name" value="Soluble scavenger receptor cysteine-rich domain-containing protein SSC5D"/>
    <property type="match status" value="2"/>
</dbReference>
<dbReference type="PROSITE" id="PS50287">
    <property type="entry name" value="SRCR_2"/>
    <property type="match status" value="4"/>
</dbReference>
<feature type="domain" description="SRCR" evidence="13">
    <location>
        <begin position="1"/>
        <end position="101"/>
    </location>
</feature>
<feature type="disulfide bond" evidence="11">
    <location>
        <begin position="39"/>
        <end position="100"/>
    </location>
</feature>
<keyword evidence="2" id="KW-0964">Secreted</keyword>
<feature type="disulfide bond" evidence="11">
    <location>
        <begin position="200"/>
        <end position="264"/>
    </location>
</feature>
<protein>
    <recommendedName>
        <fullName evidence="10">Soluble scavenger receptor cysteine-rich domain-containing protein SSC5D</fullName>
    </recommendedName>
</protein>
<accession>A0A087RE11</accession>
<feature type="domain" description="SRCR" evidence="13">
    <location>
        <begin position="283"/>
        <end position="383"/>
    </location>
</feature>
<dbReference type="FunFam" id="3.10.250.10:FF:000002">
    <property type="entry name" value="Scavenger receptor cysteine-rich type 1 protein M130"/>
    <property type="match status" value="1"/>
</dbReference>
<keyword evidence="6" id="KW-0675">Receptor</keyword>
<dbReference type="Gene3D" id="3.10.250.10">
    <property type="entry name" value="SRCR-like domain"/>
    <property type="match status" value="4"/>
</dbReference>
<dbReference type="SUPFAM" id="SSF56487">
    <property type="entry name" value="SRCR-like"/>
    <property type="match status" value="4"/>
</dbReference>
<dbReference type="FunFam" id="3.10.250.10:FF:000006">
    <property type="entry name" value="neurotrypsin isoform X2"/>
    <property type="match status" value="1"/>
</dbReference>
<dbReference type="AlphaFoldDB" id="A0A087RE11"/>
<feature type="domain" description="SRCR" evidence="13">
    <location>
        <begin position="175"/>
        <end position="275"/>
    </location>
</feature>
<evidence type="ECO:0000313" key="14">
    <source>
        <dbReference type="EMBL" id="KFM11715.1"/>
    </source>
</evidence>
<reference evidence="14 15" key="1">
    <citation type="submission" date="2014-04" db="EMBL/GenBank/DDBJ databases">
        <title>Genome evolution of avian class.</title>
        <authorList>
            <person name="Zhang G."/>
            <person name="Li C."/>
        </authorList>
    </citation>
    <scope>NUCLEOTIDE SEQUENCE [LARGE SCALE GENOMIC DNA]</scope>
    <source>
        <strain evidence="14">BGI_AS27</strain>
    </source>
</reference>
<name>A0A087RE11_APTFO</name>
<dbReference type="STRING" id="9233.A0A087RE11"/>
<feature type="disulfide bond" evidence="11">
    <location>
        <begin position="70"/>
        <end position="80"/>
    </location>
</feature>
<keyword evidence="15" id="KW-1185">Reference proteome</keyword>